<protein>
    <submittedName>
        <fullName evidence="1">Uncharacterized protein</fullName>
    </submittedName>
</protein>
<gene>
    <name evidence="1" type="ORF">EYC84_011006</name>
</gene>
<proteinExistence type="predicted"/>
<reference evidence="1 2" key="1">
    <citation type="submission" date="2019-06" db="EMBL/GenBank/DDBJ databases">
        <title>Genome Sequence of the Brown Rot Fungal Pathogen Monilinia fructicola.</title>
        <authorList>
            <person name="De Miccolis Angelini R.M."/>
            <person name="Landi L."/>
            <person name="Abate D."/>
            <person name="Pollastro S."/>
            <person name="Romanazzi G."/>
            <person name="Faretra F."/>
        </authorList>
    </citation>
    <scope>NUCLEOTIDE SEQUENCE [LARGE SCALE GENOMIC DNA]</scope>
    <source>
        <strain evidence="1 2">Mfrc123</strain>
    </source>
</reference>
<dbReference type="Proteomes" id="UP000322873">
    <property type="component" value="Unassembled WGS sequence"/>
</dbReference>
<evidence type="ECO:0000313" key="2">
    <source>
        <dbReference type="Proteomes" id="UP000322873"/>
    </source>
</evidence>
<comment type="caution">
    <text evidence="1">The sequence shown here is derived from an EMBL/GenBank/DDBJ whole genome shotgun (WGS) entry which is preliminary data.</text>
</comment>
<sequence length="72" mass="8109">MNINGALPLLSQDDVFTAVYAVLITKIQRHRKFKSPSPQSPQWHVRMNDCASLLDHHSNHHQGPCSGSPYET</sequence>
<dbReference type="AlphaFoldDB" id="A0A5M9JAB2"/>
<accession>A0A5M9JAB2</accession>
<organism evidence="1 2">
    <name type="scientific">Monilinia fructicola</name>
    <name type="common">Brown rot fungus</name>
    <name type="synonym">Ciboria fructicola</name>
    <dbReference type="NCBI Taxonomy" id="38448"/>
    <lineage>
        <taxon>Eukaryota</taxon>
        <taxon>Fungi</taxon>
        <taxon>Dikarya</taxon>
        <taxon>Ascomycota</taxon>
        <taxon>Pezizomycotina</taxon>
        <taxon>Leotiomycetes</taxon>
        <taxon>Helotiales</taxon>
        <taxon>Sclerotiniaceae</taxon>
        <taxon>Monilinia</taxon>
    </lineage>
</organism>
<dbReference type="EMBL" id="VICG01000014">
    <property type="protein sequence ID" value="KAA8565283.1"/>
    <property type="molecule type" value="Genomic_DNA"/>
</dbReference>
<keyword evidence="2" id="KW-1185">Reference proteome</keyword>
<name>A0A5M9JAB2_MONFR</name>
<evidence type="ECO:0000313" key="1">
    <source>
        <dbReference type="EMBL" id="KAA8565283.1"/>
    </source>
</evidence>